<dbReference type="EMBL" id="CAADFG010000110">
    <property type="protein sequence ID" value="VFJ96781.1"/>
    <property type="molecule type" value="Genomic_DNA"/>
</dbReference>
<sequence length="53" mass="6032">MTSPITNSSEVMRKFPVIMETVSDYDRQGVKYSKQGRLAGLHGTRHEQTFCNV</sequence>
<gene>
    <name evidence="1" type="ORF">BECKH772A_GA0070896_101105</name>
    <name evidence="2" type="ORF">BECKH772B_GA0070898_101115</name>
    <name evidence="3" type="ORF">BECKH772C_GA0070978_101035</name>
</gene>
<dbReference type="EMBL" id="CAADFJ010000103">
    <property type="protein sequence ID" value="VFK02799.1"/>
    <property type="molecule type" value="Genomic_DNA"/>
</dbReference>
<evidence type="ECO:0000313" key="3">
    <source>
        <dbReference type="EMBL" id="VFK02799.1"/>
    </source>
</evidence>
<dbReference type="AlphaFoldDB" id="A0A450UW80"/>
<proteinExistence type="predicted"/>
<name>A0A450UW80_9GAMM</name>
<reference evidence="1" key="1">
    <citation type="submission" date="2019-02" db="EMBL/GenBank/DDBJ databases">
        <authorList>
            <person name="Gruber-Vodicka R. H."/>
            <person name="Seah K. B. B."/>
        </authorList>
    </citation>
    <scope>NUCLEOTIDE SEQUENCE</scope>
    <source>
        <strain evidence="3">BECK_SA2B12</strain>
        <strain evidence="1">BECK_SA2B15</strain>
        <strain evidence="2">BECK_SA2B20</strain>
    </source>
</reference>
<protein>
    <submittedName>
        <fullName evidence="1">Uncharacterized protein</fullName>
    </submittedName>
</protein>
<accession>A0A450UW80</accession>
<organism evidence="1">
    <name type="scientific">Candidatus Kentrum eta</name>
    <dbReference type="NCBI Taxonomy" id="2126337"/>
    <lineage>
        <taxon>Bacteria</taxon>
        <taxon>Pseudomonadati</taxon>
        <taxon>Pseudomonadota</taxon>
        <taxon>Gammaproteobacteria</taxon>
        <taxon>Candidatus Kentrum</taxon>
    </lineage>
</organism>
<evidence type="ECO:0000313" key="1">
    <source>
        <dbReference type="EMBL" id="VFJ96781.1"/>
    </source>
</evidence>
<evidence type="ECO:0000313" key="2">
    <source>
        <dbReference type="EMBL" id="VFJ97406.1"/>
    </source>
</evidence>
<dbReference type="EMBL" id="CAADFI010000111">
    <property type="protein sequence ID" value="VFJ97406.1"/>
    <property type="molecule type" value="Genomic_DNA"/>
</dbReference>